<dbReference type="GO" id="GO:0033104">
    <property type="term" value="C:type VI protein secretion system complex"/>
    <property type="evidence" value="ECO:0007669"/>
    <property type="project" value="InterPro"/>
</dbReference>
<evidence type="ECO:0000313" key="2">
    <source>
        <dbReference type="Proteomes" id="UP001207408"/>
    </source>
</evidence>
<organism evidence="1 2">
    <name type="scientific">Plebeiibacterium marinum</name>
    <dbReference type="NCBI Taxonomy" id="2992111"/>
    <lineage>
        <taxon>Bacteria</taxon>
        <taxon>Pseudomonadati</taxon>
        <taxon>Bacteroidota</taxon>
        <taxon>Bacteroidia</taxon>
        <taxon>Marinilabiliales</taxon>
        <taxon>Marinilabiliaceae</taxon>
        <taxon>Plebeiibacterium</taxon>
    </lineage>
</organism>
<dbReference type="Proteomes" id="UP001207408">
    <property type="component" value="Unassembled WGS sequence"/>
</dbReference>
<dbReference type="RefSeq" id="WP_301201350.1">
    <property type="nucleotide sequence ID" value="NZ_JAPDPI010000040.1"/>
</dbReference>
<dbReference type="AlphaFoldDB" id="A0AAE3SM51"/>
<dbReference type="EMBL" id="JAPDPI010000040">
    <property type="protein sequence ID" value="MCW3807190.1"/>
    <property type="molecule type" value="Genomic_DNA"/>
</dbReference>
<proteinExistence type="predicted"/>
<evidence type="ECO:0000313" key="1">
    <source>
        <dbReference type="EMBL" id="MCW3807190.1"/>
    </source>
</evidence>
<accession>A0AAE3SM51</accession>
<sequence>MYRTLMSQVTAGKKHGGINEVQGVRFDLKKSEIANLEKMGLIPMVNEYGKVMAFSAKTLFNGDNMGLQTYSVVRVFDYVTKVMMDFLNRRAFENFNAKTRKELLGQIIRFLDTISGPEKLIESFTIKRFEQDPVQKDKVHLDIHMRPFFPAKNFMIKMEGQKGDDGTDWDSEYQQA</sequence>
<reference evidence="1" key="1">
    <citation type="submission" date="2022-10" db="EMBL/GenBank/DDBJ databases">
        <authorList>
            <person name="Yu W.X."/>
        </authorList>
    </citation>
    <scope>NUCLEOTIDE SEQUENCE</scope>
    <source>
        <strain evidence="1">D04</strain>
    </source>
</reference>
<gene>
    <name evidence="1" type="ORF">OM074_16255</name>
</gene>
<dbReference type="Pfam" id="PF17541">
    <property type="entry name" value="TssC"/>
    <property type="match status" value="1"/>
</dbReference>
<dbReference type="GO" id="GO:0033103">
    <property type="term" value="P:protein secretion by the type VI secretion system"/>
    <property type="evidence" value="ECO:0007669"/>
    <property type="project" value="InterPro"/>
</dbReference>
<keyword evidence="2" id="KW-1185">Reference proteome</keyword>
<comment type="caution">
    <text evidence="1">The sequence shown here is derived from an EMBL/GenBank/DDBJ whole genome shotgun (WGS) entry which is preliminary data.</text>
</comment>
<name>A0AAE3SM51_9BACT</name>
<protein>
    <submittedName>
        <fullName evidence="1">DUF5458 family protein</fullName>
    </submittedName>
</protein>
<dbReference type="InterPro" id="IPR035576">
    <property type="entry name" value="T6SS_TssC"/>
</dbReference>